<dbReference type="InterPro" id="IPR002539">
    <property type="entry name" value="MaoC-like_dom"/>
</dbReference>
<dbReference type="InterPro" id="IPR013785">
    <property type="entry name" value="Aldolase_TIM"/>
</dbReference>
<evidence type="ECO:0000256" key="30">
    <source>
        <dbReference type="SAM" id="MobiDB-lite"/>
    </source>
</evidence>
<evidence type="ECO:0000256" key="10">
    <source>
        <dbReference type="ARBA" id="ARBA00022679"/>
    </source>
</evidence>
<dbReference type="PANTHER" id="PTHR10982">
    <property type="entry name" value="MALONYL COA-ACYL CARRIER PROTEIN TRANSACYLASE"/>
    <property type="match status" value="1"/>
</dbReference>
<dbReference type="InterPro" id="IPR016452">
    <property type="entry name" value="Fas1/AflB-like"/>
</dbReference>
<feature type="domain" description="Malonyl-CoA:ACP transacylase (MAT)" evidence="31">
    <location>
        <begin position="1701"/>
        <end position="2021"/>
    </location>
</feature>
<dbReference type="InterPro" id="IPR039569">
    <property type="entry name" value="FAS1-like_DH_region"/>
</dbReference>
<dbReference type="FunFam" id="1.20.1050.120:FF:000001">
    <property type="entry name" value="Fatty acid synthase beta subunit dehydratase"/>
    <property type="match status" value="1"/>
</dbReference>
<dbReference type="GO" id="GO:0004313">
    <property type="term" value="F:[acyl-carrier-protein] S-acetyltransferase activity"/>
    <property type="evidence" value="ECO:0007669"/>
    <property type="project" value="UniProtKB-EC"/>
</dbReference>
<comment type="subunit">
    <text evidence="20">[Alpha(6)beta(6)] hexamers of two multifunctional subunits (alpha and beta).</text>
</comment>
<evidence type="ECO:0000256" key="2">
    <source>
        <dbReference type="ARBA" id="ARBA00010009"/>
    </source>
</evidence>
<keyword evidence="18" id="KW-0456">Lyase</keyword>
<keyword evidence="15 28" id="KW-0520">NAD</keyword>
<evidence type="ECO:0000256" key="19">
    <source>
        <dbReference type="ARBA" id="ARBA00023268"/>
    </source>
</evidence>
<keyword evidence="12" id="KW-0276">Fatty acid metabolism</keyword>
<dbReference type="FunFam" id="3.30.70.3330:FF:000001">
    <property type="entry name" value="Fatty acid synthase subunit beta dehydratase"/>
    <property type="match status" value="1"/>
</dbReference>
<dbReference type="GO" id="GO:0006633">
    <property type="term" value="P:fatty acid biosynthetic process"/>
    <property type="evidence" value="ECO:0007669"/>
    <property type="project" value="UniProtKB-KW"/>
</dbReference>
<evidence type="ECO:0000256" key="6">
    <source>
        <dbReference type="ARBA" id="ARBA00013167"/>
    </source>
</evidence>
<dbReference type="Gene3D" id="6.10.60.10">
    <property type="match status" value="1"/>
</dbReference>
<dbReference type="InterPro" id="IPR040883">
    <property type="entry name" value="FAS_meander"/>
</dbReference>
<dbReference type="Gene3D" id="3.10.129.10">
    <property type="entry name" value="Hotdog Thioesterase"/>
    <property type="match status" value="2"/>
</dbReference>
<dbReference type="SMART" id="SM00827">
    <property type="entry name" value="PKS_AT"/>
    <property type="match status" value="1"/>
</dbReference>
<evidence type="ECO:0000313" key="32">
    <source>
        <dbReference type="EMBL" id="KAK4125894.1"/>
    </source>
</evidence>
<keyword evidence="14 28" id="KW-0560">Oxidoreductase</keyword>
<proteinExistence type="inferred from homology"/>
<name>A0AAN6U492_9PEZI</name>
<comment type="catalytic activity">
    <reaction evidence="23">
        <text>(9Z)-octadecenoyl-[ACP] + H2O = (9Z)-octadecenoate + holo-[ACP] + H(+)</text>
        <dbReference type="Rhea" id="RHEA:15057"/>
        <dbReference type="Rhea" id="RHEA-COMP:9685"/>
        <dbReference type="Rhea" id="RHEA-COMP:9924"/>
        <dbReference type="ChEBI" id="CHEBI:15377"/>
        <dbReference type="ChEBI" id="CHEBI:15378"/>
        <dbReference type="ChEBI" id="CHEBI:30823"/>
        <dbReference type="ChEBI" id="CHEBI:64479"/>
        <dbReference type="ChEBI" id="CHEBI:78783"/>
        <dbReference type="EC" id="3.1.2.14"/>
    </reaction>
</comment>
<dbReference type="EC" id="4.2.1.59" evidence="6"/>
<feature type="active site" description="For malonyltransferase activity" evidence="29">
    <location>
        <position position="1845"/>
    </location>
</feature>
<keyword evidence="13 28" id="KW-0521">NADP</keyword>
<dbReference type="Pfam" id="PF13452">
    <property type="entry name" value="FAS1_DH_region"/>
    <property type="match status" value="1"/>
</dbReference>
<dbReference type="InterPro" id="IPR003965">
    <property type="entry name" value="Fatty_acid_synthase"/>
</dbReference>
<evidence type="ECO:0000256" key="16">
    <source>
        <dbReference type="ARBA" id="ARBA00023098"/>
    </source>
</evidence>
<dbReference type="FunFam" id="3.30.1120.100:FF:000001">
    <property type="entry name" value="Fatty acid synthase beta subunit dehydratase"/>
    <property type="match status" value="1"/>
</dbReference>
<dbReference type="SUPFAM" id="SSF52151">
    <property type="entry name" value="FabD/lysophospholipase-like"/>
    <property type="match status" value="2"/>
</dbReference>
<dbReference type="Gene3D" id="6.10.140.1400">
    <property type="match status" value="1"/>
</dbReference>
<evidence type="ECO:0000256" key="21">
    <source>
        <dbReference type="ARBA" id="ARBA00048237"/>
    </source>
</evidence>
<feature type="region of interest" description="Disordered" evidence="30">
    <location>
        <begin position="1"/>
        <end position="21"/>
    </location>
</feature>
<evidence type="ECO:0000256" key="22">
    <source>
        <dbReference type="ARBA" id="ARBA00048462"/>
    </source>
</evidence>
<dbReference type="FunFam" id="3.40.366.10:FF:000003">
    <property type="entry name" value="Fatty acid synthase subunit beta dehydratase"/>
    <property type="match status" value="1"/>
</dbReference>
<evidence type="ECO:0000259" key="31">
    <source>
        <dbReference type="SMART" id="SM00827"/>
    </source>
</evidence>
<feature type="active site" description="For acetyltransferase activity" evidence="29">
    <location>
        <position position="291"/>
    </location>
</feature>
<dbReference type="EC" id="2.3.1.86" evidence="4"/>
<dbReference type="PRINTS" id="PR01483">
    <property type="entry name" value="FASYNTHASE"/>
</dbReference>
<evidence type="ECO:0000256" key="23">
    <source>
        <dbReference type="ARBA" id="ARBA00048536"/>
    </source>
</evidence>
<dbReference type="FunFam" id="3.10.129.10:FF:000017">
    <property type="entry name" value="Fatty acid synthase beta subunit dehydratase"/>
    <property type="match status" value="1"/>
</dbReference>
<evidence type="ECO:0000256" key="5">
    <source>
        <dbReference type="ARBA" id="ARBA00012996"/>
    </source>
</evidence>
<dbReference type="Pfam" id="PF01575">
    <property type="entry name" value="MaoC_dehydratas"/>
    <property type="match status" value="1"/>
</dbReference>
<dbReference type="Pfam" id="PF22235">
    <property type="entry name" value="FAS1_thioest_ins"/>
    <property type="match status" value="1"/>
</dbReference>
<evidence type="ECO:0000256" key="14">
    <source>
        <dbReference type="ARBA" id="ARBA00023002"/>
    </source>
</evidence>
<dbReference type="InterPro" id="IPR041099">
    <property type="entry name" value="FAS1_N"/>
</dbReference>
<dbReference type="RefSeq" id="XP_062649665.1">
    <property type="nucleotide sequence ID" value="XM_062788503.1"/>
</dbReference>
<evidence type="ECO:0000256" key="9">
    <source>
        <dbReference type="ARBA" id="ARBA00022516"/>
    </source>
</evidence>
<dbReference type="Pfam" id="PF17828">
    <property type="entry name" value="FAS_N"/>
    <property type="match status" value="1"/>
</dbReference>
<evidence type="ECO:0000256" key="1">
    <source>
        <dbReference type="ARBA" id="ARBA00001055"/>
    </source>
</evidence>
<dbReference type="Pfam" id="PF08354">
    <property type="entry name" value="Fas1-AflB-like_hel"/>
    <property type="match status" value="1"/>
</dbReference>
<dbReference type="Proteomes" id="UP001302602">
    <property type="component" value="Unassembled WGS sequence"/>
</dbReference>
<sequence>MYPNNGNGNGTGLHTGAVTPRSSASLRPLTLSHGSLETSFLIPTGLHFHASQLKEGFVATLPAPTDELAQDDEPSSVEELVARYMGYIAREVAEGEDDVQGSGEEVLKLILNDFERVFLRGNDVHALVATLPGIDAKKVEVIRSYYAARAALDRVIKKHESALLRAADEGAAKLYTIFGGQGNIEEYFEELRELYQTYPSFVGELIVSSADLLQNLSSHPSAEKLYSKGLDIIAWLQNPDATPDIDYLISAPVSFPLIGLVQLAHYQITCKVLGLDPGVLRDRISGTTGHSQGIVLAAVTAAAESWESFEKIAKSALTILFWIGARSQQTFPITSLSPSMLQDSIDNGEGTPTPMLSIRDLPQDEVQKHINQTNKYLPEDQHISISLINSPRNLVVAGPPRSLCGLNAQLRKVKAATGIDQTKIPHTERKIRFVNRFLPITAPFHSKYLAEATSLIAEDLKDIHINVKQLGIPVFNTNSGKDVREEMTGNVVPALVRMITSDPVHWEQATVFPGATHILDFGPGGVSGLGVLTSKNKDGTGVRVILAGTVNGTVNEVGYKSELFDRDEEHAVKYAVDWVKEYGPKLVTTSSGRTYVDTKMSRLLGLPPLLVAGMTPTTVPWDFVAATMNAGYQIELAGGGYYEAHKMIAAISQIEKAIPPGRGITVNLIYVNPRAMAWQIPLLGRLRAEGVPIEGLTIGAGVPSIEVAQEYIETLGLKHISFKPGSSEAIQAVINIAKANPRFPVILQWTGGRGGGHHSFEDFHAPILAMYGRIRRQENIILVAGSGFGGADDTYPYLTGAWSTKYGYPPMPYDGCMFGSRMMVAKEAHTSSAAKQAIVDAPGLDDAEWEKTYKGPAGGVITVRSEMGEPIHKLATRGVLFWAEMDQKIFSLPREKRVPELKKMRDYIIKKLNDDFQKVWFGRNKEGKAVDLEDMTYGEVVRRLVELLYVQDEKRWIDPSFINLTADFIHRVEERFTTTSDQPSHLQNYRDLDDPYPAVERILSHYPEAETQLINAQDVQHFLLLCQRRGQKPVTFVPALDENFEYFFKKDSLWQSEDLGAVIGKDVGRTCILQGPMAAKHSTKVDEPIKDILDGIHNGHIEGLIRDLYNGDASKIPTVEYFGGKLIEAEIPTDIDGLTIRTDAGKNTYRLSSSPSTQLPSLESWISLIAGPSRNWRYALLQSEVIVQGQKYQTNPMRRIFAPTRGLLVEVLNPDDHASTVIVVKEQPRQNRYVDVIEVKLDGKNEIVVSMIKDTTALGKAVALPLRFIYRPEAGYAPIHEVMDGRNDRIKEFYWRAWFGDDPLDLDTPVSSKFDGGKTTITSKAINEFVHAVGNTGEAFVDRPEKIMYAPMDFAIVVGWKAITKPIFPRTIDGDLLKLVHLSNQFRMMPGAEPLKKGDEVTTTAQINAVINQESGKMVEVCGTITRDGKAVMEVTSQFLYRGAYTDFENTFQRKVETPMQVHLATSKDVAVLTSKQWFVLDDPAKPEAVLLGKTLIFRLHSLVRFKNRTVFSHVETRGQVLIELPTKEIIQVATVDYEAGESHGNPVIDYLQRHGSSIEQPVNFENPIPLSGKNLLQLRAPASNETYARVSGDYNPIHVSRVFAAYANLPGTITHGMYSSAAVRSLVETWAAENKIGRVRSFHASLTGMVLPNDELNVKLQHVGMVAGRKIIKVEAINKETEEKVLLGEAEIEQPVTAYVFTGQGSQEQGMGMDLYASSPVAREVWDRADKYLMDTYGFAITNIVKNNPKELTIHFGGPRGKAIRQNYMAMTYETVSANGSIASQRMFKEIDENTTSYTYRSPNGLLSATQFTQPALTLMEKASFEDMKAKGLVPRDSTFAGHSLGEYSALAALADVMPIESLVSVVFYRGLTMQVAVDRDAAGRSNYGMCAVNPSRISKTFNEEALRFVVSNIAETTGWLLEIVNYNIANMQYVCAGDLRALDTLTGVTNYLKAMSLDIEQMRREYETEVVKEKLVEMIQSCAAETKLKPTPLELQRGFATVPLKGIDVPFHSTFLRSGVKPFRSFLLKKINKTTIDPAKLVGKYIPNVTAKPFALTKEYFEEVYRLTNSPKIGQVLANWEKYQDDGTTSAAALTNKVDGVNGTQQVNGVDAA</sequence>
<evidence type="ECO:0000256" key="15">
    <source>
        <dbReference type="ARBA" id="ARBA00023027"/>
    </source>
</evidence>
<dbReference type="GO" id="GO:0004314">
    <property type="term" value="F:[acyl-carrier-protein] S-malonyltransferase activity"/>
    <property type="evidence" value="ECO:0007669"/>
    <property type="project" value="UniProtKB-EC"/>
</dbReference>
<dbReference type="GO" id="GO:0004312">
    <property type="term" value="F:fatty acid synthase activity"/>
    <property type="evidence" value="ECO:0007669"/>
    <property type="project" value="InterPro"/>
</dbReference>
<dbReference type="EC" id="2.3.1.38" evidence="7"/>
<dbReference type="GO" id="GO:0019171">
    <property type="term" value="F:(3R)-hydroxyacyl-[acyl-carrier-protein] dehydratase activity"/>
    <property type="evidence" value="ECO:0007669"/>
    <property type="project" value="UniProtKB-EC"/>
</dbReference>
<dbReference type="GO" id="GO:0016297">
    <property type="term" value="F:fatty acyl-[ACP] hydrolase activity"/>
    <property type="evidence" value="ECO:0007669"/>
    <property type="project" value="UniProtKB-EC"/>
</dbReference>
<dbReference type="Gene3D" id="1.20.930.70">
    <property type="match status" value="1"/>
</dbReference>
<dbReference type="InterPro" id="IPR029069">
    <property type="entry name" value="HotDog_dom_sf"/>
</dbReference>
<comment type="catalytic activity">
    <reaction evidence="1">
        <text>a (3R)-hydroxyacyl-[ACP] = a (2E)-enoyl-[ACP] + H2O</text>
        <dbReference type="Rhea" id="RHEA:13097"/>
        <dbReference type="Rhea" id="RHEA-COMP:9925"/>
        <dbReference type="Rhea" id="RHEA-COMP:9945"/>
        <dbReference type="ChEBI" id="CHEBI:15377"/>
        <dbReference type="ChEBI" id="CHEBI:78784"/>
        <dbReference type="ChEBI" id="CHEBI:78827"/>
        <dbReference type="EC" id="4.2.1.59"/>
    </reaction>
</comment>
<dbReference type="SUPFAM" id="SSF51412">
    <property type="entry name" value="Inosine monophosphate dehydrogenase (IMPDH)"/>
    <property type="match status" value="1"/>
</dbReference>
<dbReference type="GO" id="GO:0004318">
    <property type="term" value="F:enoyl-[acyl-carrier-protein] reductase (NADH) activity"/>
    <property type="evidence" value="ECO:0007669"/>
    <property type="project" value="UniProtKB-UniRule"/>
</dbReference>
<comment type="catalytic activity">
    <reaction evidence="24">
        <text>a 2,3-saturated acyl-[ACP] + NAD(+) = a (2E)-enoyl-[ACP] + NADH + H(+)</text>
        <dbReference type="Rhea" id="RHEA:10240"/>
        <dbReference type="Rhea" id="RHEA-COMP:9925"/>
        <dbReference type="Rhea" id="RHEA-COMP:9926"/>
        <dbReference type="ChEBI" id="CHEBI:15378"/>
        <dbReference type="ChEBI" id="CHEBI:57540"/>
        <dbReference type="ChEBI" id="CHEBI:57945"/>
        <dbReference type="ChEBI" id="CHEBI:78784"/>
        <dbReference type="ChEBI" id="CHEBI:78785"/>
        <dbReference type="EC" id="1.3.1.9"/>
    </reaction>
</comment>
<comment type="function">
    <text evidence="26">Fatty acid synthetase catalyzes the formation of long-chain fatty acids from acetyl-CoA, malonyl-CoA and NADPH. The beta subunit contains domains for: [acyl-carrier-protein] acetyltransferase and malonyltransferase, S-acyl fatty acid synthase thioesterase, enoyl-[acyl-carrier-protein] reductase, and 3-hydroxypalmitoyl-[acyl-carrier-protein] dehydratase.</text>
</comment>
<accession>A0AAN6U492</accession>
<evidence type="ECO:0000256" key="18">
    <source>
        <dbReference type="ARBA" id="ARBA00023239"/>
    </source>
</evidence>
<comment type="caution">
    <text evidence="32">The sequence shown here is derived from an EMBL/GenBank/DDBJ whole genome shotgun (WGS) entry which is preliminary data.</text>
</comment>
<evidence type="ECO:0000256" key="13">
    <source>
        <dbReference type="ARBA" id="ARBA00022857"/>
    </source>
</evidence>
<comment type="catalytic activity">
    <reaction evidence="21">
        <text>acetyl-CoA + n malonyl-CoA + 2n NADPH + 4n H(+) = a long-chain-acyl-CoA + n CoA + n CO2 + 2n NADP(+).</text>
        <dbReference type="EC" id="2.3.1.86"/>
    </reaction>
</comment>
<dbReference type="InterPro" id="IPR014043">
    <property type="entry name" value="Acyl_transferase_dom"/>
</dbReference>
<keyword evidence="10 28" id="KW-0808">Transferase</keyword>
<dbReference type="InterPro" id="IPR016035">
    <property type="entry name" value="Acyl_Trfase/lysoPLipase"/>
</dbReference>
<evidence type="ECO:0000256" key="24">
    <source>
        <dbReference type="ARBA" id="ARBA00048572"/>
    </source>
</evidence>
<dbReference type="Gene3D" id="3.30.70.3330">
    <property type="match status" value="1"/>
</dbReference>
<dbReference type="Pfam" id="PF16073">
    <property type="entry name" value="SAT"/>
    <property type="match status" value="1"/>
</dbReference>
<dbReference type="FunFam" id="3.20.20.70:FF:000169">
    <property type="entry name" value="Fatty acid synthase subunit beta"/>
    <property type="match status" value="1"/>
</dbReference>
<dbReference type="EC" id="1.3.1.9" evidence="5"/>
<gene>
    <name evidence="32" type="ORF">N657DRAFT_567351</name>
</gene>
<dbReference type="GO" id="GO:0004321">
    <property type="term" value="F:fatty-acyl-CoA synthase activity"/>
    <property type="evidence" value="ECO:0007669"/>
    <property type="project" value="UniProtKB-EC"/>
</dbReference>
<evidence type="ECO:0000256" key="29">
    <source>
        <dbReference type="PIRSR" id="PIRSR005562-1"/>
    </source>
</evidence>
<dbReference type="Gene3D" id="6.20.240.10">
    <property type="match status" value="1"/>
</dbReference>
<keyword evidence="19" id="KW-0511">Multifunctional enzyme</keyword>
<dbReference type="Gene3D" id="3.20.20.70">
    <property type="entry name" value="Aldolase class I"/>
    <property type="match status" value="2"/>
</dbReference>
<evidence type="ECO:0000256" key="11">
    <source>
        <dbReference type="ARBA" id="ARBA00022801"/>
    </source>
</evidence>
<dbReference type="PIRSF" id="PIRSF005562">
    <property type="entry name" value="FAS_yeast_beta"/>
    <property type="match status" value="1"/>
</dbReference>
<dbReference type="EMBL" id="MU853225">
    <property type="protein sequence ID" value="KAK4125894.1"/>
    <property type="molecule type" value="Genomic_DNA"/>
</dbReference>
<dbReference type="SUPFAM" id="SSF54637">
    <property type="entry name" value="Thioesterase/thiol ester dehydrase-isomerase"/>
    <property type="match status" value="2"/>
</dbReference>
<dbReference type="GO" id="GO:0005835">
    <property type="term" value="C:fatty acid synthase complex"/>
    <property type="evidence" value="ECO:0007669"/>
    <property type="project" value="UniProtKB-UniRule"/>
</dbReference>
<evidence type="ECO:0000256" key="28">
    <source>
        <dbReference type="PIRNR" id="PIRNR005562"/>
    </source>
</evidence>
<dbReference type="InterPro" id="IPR013565">
    <property type="entry name" value="Fas1/AflB-like_central"/>
</dbReference>
<keyword evidence="9" id="KW-0444">Lipid biosynthesis</keyword>
<dbReference type="GeneID" id="87825273"/>
<dbReference type="FunFam" id="3.20.20.70:FF:000078">
    <property type="entry name" value="Fatty acid synthase beta subunit dehydratase"/>
    <property type="match status" value="1"/>
</dbReference>
<evidence type="ECO:0000256" key="8">
    <source>
        <dbReference type="ARBA" id="ARBA00013258"/>
    </source>
</evidence>
<evidence type="ECO:0000256" key="12">
    <source>
        <dbReference type="ARBA" id="ARBA00022832"/>
    </source>
</evidence>
<evidence type="ECO:0000256" key="27">
    <source>
        <dbReference type="ARBA" id="ARBA00068309"/>
    </source>
</evidence>
<comment type="similarity">
    <text evidence="2 28">Belongs to the fungal fatty acid synthetase subunit beta family.</text>
</comment>
<dbReference type="Pfam" id="PF17951">
    <property type="entry name" value="FAS_meander"/>
    <property type="match status" value="1"/>
</dbReference>
<dbReference type="CDD" id="cd03447">
    <property type="entry name" value="FAS_MaoC"/>
    <property type="match status" value="1"/>
</dbReference>
<dbReference type="InterPro" id="IPR001227">
    <property type="entry name" value="Ac_transferase_dom_sf"/>
</dbReference>
<evidence type="ECO:0000256" key="17">
    <source>
        <dbReference type="ARBA" id="ARBA00023160"/>
    </source>
</evidence>
<protein>
    <recommendedName>
        <fullName evidence="27">Fatty acid synthase subunit beta</fullName>
        <ecNumber evidence="5">1.3.1.9</ecNumber>
        <ecNumber evidence="7">2.3.1.38</ecNumber>
        <ecNumber evidence="8">2.3.1.39</ecNumber>
        <ecNumber evidence="4">2.3.1.86</ecNumber>
        <ecNumber evidence="3">3.1.2.14</ecNumber>
        <ecNumber evidence="6">4.2.1.59</ecNumber>
    </recommendedName>
</protein>
<evidence type="ECO:0000256" key="7">
    <source>
        <dbReference type="ARBA" id="ARBA00013256"/>
    </source>
</evidence>
<dbReference type="Gene3D" id="1.20.1050.120">
    <property type="match status" value="1"/>
</dbReference>
<evidence type="ECO:0000256" key="26">
    <source>
        <dbReference type="ARBA" id="ARBA00058855"/>
    </source>
</evidence>
<dbReference type="InterPro" id="IPR032088">
    <property type="entry name" value="SAT"/>
</dbReference>
<keyword evidence="17" id="KW-0275">Fatty acid biosynthesis</keyword>
<dbReference type="Gene3D" id="3.30.1120.100">
    <property type="match status" value="1"/>
</dbReference>
<dbReference type="Gene3D" id="3.40.366.10">
    <property type="entry name" value="Malonyl-Coenzyme A Acyl Carrier Protein, domain 2"/>
    <property type="match status" value="3"/>
</dbReference>
<dbReference type="FunFam" id="1.20.930.70:FF:000001">
    <property type="entry name" value="Fatty acid synthase beta subunit dehydratase"/>
    <property type="match status" value="1"/>
</dbReference>
<dbReference type="EC" id="3.1.2.14" evidence="3"/>
<evidence type="ECO:0000256" key="20">
    <source>
        <dbReference type="ARBA" id="ARBA00033756"/>
    </source>
</evidence>
<dbReference type="EC" id="2.3.1.39" evidence="8"/>
<evidence type="ECO:0000256" key="25">
    <source>
        <dbReference type="ARBA" id="ARBA00048835"/>
    </source>
</evidence>
<dbReference type="FunFam" id="3.10.129.10:FF:000015">
    <property type="entry name" value="Fatty acid synthase subunit beta"/>
    <property type="match status" value="1"/>
</dbReference>
<organism evidence="32 33">
    <name type="scientific">Parathielavia appendiculata</name>
    <dbReference type="NCBI Taxonomy" id="2587402"/>
    <lineage>
        <taxon>Eukaryota</taxon>
        <taxon>Fungi</taxon>
        <taxon>Dikarya</taxon>
        <taxon>Ascomycota</taxon>
        <taxon>Pezizomycotina</taxon>
        <taxon>Sordariomycetes</taxon>
        <taxon>Sordariomycetidae</taxon>
        <taxon>Sordariales</taxon>
        <taxon>Chaetomiaceae</taxon>
        <taxon>Parathielavia</taxon>
    </lineage>
</organism>
<evidence type="ECO:0000313" key="33">
    <source>
        <dbReference type="Proteomes" id="UP001302602"/>
    </source>
</evidence>
<dbReference type="InterPro" id="IPR050830">
    <property type="entry name" value="Fungal_FAS"/>
</dbReference>
<evidence type="ECO:0000256" key="4">
    <source>
        <dbReference type="ARBA" id="ARBA00012878"/>
    </source>
</evidence>
<keyword evidence="33" id="KW-1185">Reference proteome</keyword>
<dbReference type="Pfam" id="PF00698">
    <property type="entry name" value="Acyl_transf_1"/>
    <property type="match status" value="1"/>
</dbReference>
<evidence type="ECO:0000256" key="3">
    <source>
        <dbReference type="ARBA" id="ARBA00012480"/>
    </source>
</evidence>
<comment type="catalytic activity">
    <reaction evidence="22">
        <text>holo-[ACP] + malonyl-CoA = malonyl-[ACP] + CoA</text>
        <dbReference type="Rhea" id="RHEA:41792"/>
        <dbReference type="Rhea" id="RHEA-COMP:9623"/>
        <dbReference type="Rhea" id="RHEA-COMP:9685"/>
        <dbReference type="ChEBI" id="CHEBI:57287"/>
        <dbReference type="ChEBI" id="CHEBI:57384"/>
        <dbReference type="ChEBI" id="CHEBI:64479"/>
        <dbReference type="ChEBI" id="CHEBI:78449"/>
        <dbReference type="EC" id="2.3.1.39"/>
    </reaction>
</comment>
<reference evidence="32" key="2">
    <citation type="submission" date="2023-05" db="EMBL/GenBank/DDBJ databases">
        <authorList>
            <consortium name="Lawrence Berkeley National Laboratory"/>
            <person name="Steindorff A."/>
            <person name="Hensen N."/>
            <person name="Bonometti L."/>
            <person name="Westerberg I."/>
            <person name="Brannstrom I.O."/>
            <person name="Guillou S."/>
            <person name="Cros-Aarteil S."/>
            <person name="Calhoun S."/>
            <person name="Haridas S."/>
            <person name="Kuo A."/>
            <person name="Mondo S."/>
            <person name="Pangilinan J."/>
            <person name="Riley R."/>
            <person name="Labutti K."/>
            <person name="Andreopoulos B."/>
            <person name="Lipzen A."/>
            <person name="Chen C."/>
            <person name="Yanf M."/>
            <person name="Daum C."/>
            <person name="Ng V."/>
            <person name="Clum A."/>
            <person name="Ohm R."/>
            <person name="Martin F."/>
            <person name="Silar P."/>
            <person name="Natvig D."/>
            <person name="Lalanne C."/>
            <person name="Gautier V."/>
            <person name="Ament-Velasquez S.L."/>
            <person name="Kruys A."/>
            <person name="Hutchinson M.I."/>
            <person name="Powell A.J."/>
            <person name="Barry K."/>
            <person name="Miller A.N."/>
            <person name="Grigoriev I.V."/>
            <person name="Debuchy R."/>
            <person name="Gladieux P."/>
            <person name="Thoren M.H."/>
            <person name="Johannesson H."/>
        </authorList>
    </citation>
    <scope>NUCLEOTIDE SEQUENCE</scope>
    <source>
        <strain evidence="32">CBS 731.68</strain>
    </source>
</reference>
<comment type="catalytic activity">
    <reaction evidence="25">
        <text>holo-[ACP] + acetyl-CoA = acetyl-[ACP] + CoA</text>
        <dbReference type="Rhea" id="RHEA:41788"/>
        <dbReference type="Rhea" id="RHEA-COMP:9621"/>
        <dbReference type="Rhea" id="RHEA-COMP:9685"/>
        <dbReference type="ChEBI" id="CHEBI:57287"/>
        <dbReference type="ChEBI" id="CHEBI:57288"/>
        <dbReference type="ChEBI" id="CHEBI:64479"/>
        <dbReference type="ChEBI" id="CHEBI:78446"/>
        <dbReference type="EC" id="2.3.1.38"/>
    </reaction>
</comment>
<dbReference type="PANTHER" id="PTHR10982:SF21">
    <property type="entry name" value="FATTY ACID SYNTHASE SUBUNIT BETA"/>
    <property type="match status" value="1"/>
</dbReference>
<keyword evidence="16" id="KW-0443">Lipid metabolism</keyword>
<keyword evidence="11 28" id="KW-0378">Hydrolase</keyword>
<reference evidence="32" key="1">
    <citation type="journal article" date="2023" name="Mol. Phylogenet. Evol.">
        <title>Genome-scale phylogeny and comparative genomics of the fungal order Sordariales.</title>
        <authorList>
            <person name="Hensen N."/>
            <person name="Bonometti L."/>
            <person name="Westerberg I."/>
            <person name="Brannstrom I.O."/>
            <person name="Guillou S."/>
            <person name="Cros-Aarteil S."/>
            <person name="Calhoun S."/>
            <person name="Haridas S."/>
            <person name="Kuo A."/>
            <person name="Mondo S."/>
            <person name="Pangilinan J."/>
            <person name="Riley R."/>
            <person name="LaButti K."/>
            <person name="Andreopoulos B."/>
            <person name="Lipzen A."/>
            <person name="Chen C."/>
            <person name="Yan M."/>
            <person name="Daum C."/>
            <person name="Ng V."/>
            <person name="Clum A."/>
            <person name="Steindorff A."/>
            <person name="Ohm R.A."/>
            <person name="Martin F."/>
            <person name="Silar P."/>
            <person name="Natvig D.O."/>
            <person name="Lalanne C."/>
            <person name="Gautier V."/>
            <person name="Ament-Velasquez S.L."/>
            <person name="Kruys A."/>
            <person name="Hutchinson M.I."/>
            <person name="Powell A.J."/>
            <person name="Barry K."/>
            <person name="Miller A.N."/>
            <person name="Grigoriev I.V."/>
            <person name="Debuchy R."/>
            <person name="Gladieux P."/>
            <person name="Hiltunen Thoren M."/>
            <person name="Johannesson H."/>
        </authorList>
    </citation>
    <scope>NUCLEOTIDE SEQUENCE</scope>
    <source>
        <strain evidence="32">CBS 731.68</strain>
    </source>
</reference>